<feature type="transmembrane region" description="Helical" evidence="1">
    <location>
        <begin position="251"/>
        <end position="269"/>
    </location>
</feature>
<feature type="transmembrane region" description="Helical" evidence="1">
    <location>
        <begin position="170"/>
        <end position="186"/>
    </location>
</feature>
<dbReference type="RefSeq" id="WP_194181984.1">
    <property type="nucleotide sequence ID" value="NZ_JADGIK010000002.1"/>
</dbReference>
<sequence length="275" mass="30822">MNNFDHFEVKSNEKISFGVGRAVFYCVLAVFTMQIVGGIITIPTLAYPILTHVLLPLSFLLGICAAIGLLLGMLKTNSISIIKDFKTKISLTEIVLSFFIWLGLLPLTEYFTTLIPTDGIFSDLYKMFSTNFTMLLDYKIAGFITVCIFAPIFEEVLFRGIIFKGLLQHKIHPALAIVVSGFLFGMAHMNPWQFIGAGILGMIFAFTYYRTKSLVIPVLLHAINNCLSYYLMLQEGSMEESVFDTSDSISMLIFGILGLVIGFILYRITQKKIII</sequence>
<feature type="transmembrane region" description="Helical" evidence="1">
    <location>
        <begin position="214"/>
        <end position="231"/>
    </location>
</feature>
<dbReference type="GO" id="GO:0008237">
    <property type="term" value="F:metallopeptidase activity"/>
    <property type="evidence" value="ECO:0007669"/>
    <property type="project" value="UniProtKB-KW"/>
</dbReference>
<dbReference type="Proteomes" id="UP000608754">
    <property type="component" value="Unassembled WGS sequence"/>
</dbReference>
<organism evidence="3 4">
    <name type="scientific">Faecalibacter rhinopitheci</name>
    <dbReference type="NCBI Taxonomy" id="2779678"/>
    <lineage>
        <taxon>Bacteria</taxon>
        <taxon>Pseudomonadati</taxon>
        <taxon>Bacteroidota</taxon>
        <taxon>Flavobacteriia</taxon>
        <taxon>Flavobacteriales</taxon>
        <taxon>Weeksellaceae</taxon>
        <taxon>Faecalibacter</taxon>
    </lineage>
</organism>
<evidence type="ECO:0000259" key="2">
    <source>
        <dbReference type="Pfam" id="PF02517"/>
    </source>
</evidence>
<name>A0A8J7FVV5_9FLAO</name>
<comment type="caution">
    <text evidence="3">The sequence shown here is derived from an EMBL/GenBank/DDBJ whole genome shotgun (WGS) entry which is preliminary data.</text>
</comment>
<dbReference type="InterPro" id="IPR052710">
    <property type="entry name" value="CAAX_protease"/>
</dbReference>
<accession>A0A8J7FVV5</accession>
<proteinExistence type="predicted"/>
<feature type="transmembrane region" description="Helical" evidence="1">
    <location>
        <begin position="22"/>
        <end position="47"/>
    </location>
</feature>
<dbReference type="GO" id="GO:0004175">
    <property type="term" value="F:endopeptidase activity"/>
    <property type="evidence" value="ECO:0007669"/>
    <property type="project" value="UniProtKB-ARBA"/>
</dbReference>
<dbReference type="AlphaFoldDB" id="A0A8J7FVV5"/>
<evidence type="ECO:0000256" key="1">
    <source>
        <dbReference type="SAM" id="Phobius"/>
    </source>
</evidence>
<dbReference type="Pfam" id="PF02517">
    <property type="entry name" value="Rce1-like"/>
    <property type="match status" value="1"/>
</dbReference>
<keyword evidence="3" id="KW-0645">Protease</keyword>
<keyword evidence="1" id="KW-0472">Membrane</keyword>
<dbReference type="PANTHER" id="PTHR36435">
    <property type="entry name" value="SLR1288 PROTEIN"/>
    <property type="match status" value="1"/>
</dbReference>
<keyword evidence="1" id="KW-1133">Transmembrane helix</keyword>
<protein>
    <submittedName>
        <fullName evidence="3">CPBP family intramembrane metalloprotease</fullName>
    </submittedName>
</protein>
<evidence type="ECO:0000313" key="4">
    <source>
        <dbReference type="Proteomes" id="UP000608754"/>
    </source>
</evidence>
<feature type="transmembrane region" description="Helical" evidence="1">
    <location>
        <begin position="192"/>
        <end position="209"/>
    </location>
</feature>
<keyword evidence="3" id="KW-0378">Hydrolase</keyword>
<keyword evidence="4" id="KW-1185">Reference proteome</keyword>
<dbReference type="InterPro" id="IPR003675">
    <property type="entry name" value="Rce1/LyrA-like_dom"/>
</dbReference>
<feature type="transmembrane region" description="Helical" evidence="1">
    <location>
        <begin position="135"/>
        <end position="158"/>
    </location>
</feature>
<feature type="domain" description="CAAX prenyl protease 2/Lysostaphin resistance protein A-like" evidence="2">
    <location>
        <begin position="140"/>
        <end position="226"/>
    </location>
</feature>
<dbReference type="GO" id="GO:0080120">
    <property type="term" value="P:CAAX-box protein maturation"/>
    <property type="evidence" value="ECO:0007669"/>
    <property type="project" value="UniProtKB-ARBA"/>
</dbReference>
<feature type="transmembrane region" description="Helical" evidence="1">
    <location>
        <begin position="53"/>
        <end position="74"/>
    </location>
</feature>
<reference evidence="3" key="1">
    <citation type="submission" date="2020-10" db="EMBL/GenBank/DDBJ databases">
        <authorList>
            <person name="Lu T."/>
            <person name="Wang Q."/>
            <person name="Han X."/>
        </authorList>
    </citation>
    <scope>NUCLEOTIDE SEQUENCE</scope>
    <source>
        <strain evidence="3">WQ 117</strain>
    </source>
</reference>
<keyword evidence="3" id="KW-0482">Metalloprotease</keyword>
<keyword evidence="1" id="KW-0812">Transmembrane</keyword>
<dbReference type="EMBL" id="JADGIK010000002">
    <property type="protein sequence ID" value="MBF0596448.1"/>
    <property type="molecule type" value="Genomic_DNA"/>
</dbReference>
<feature type="transmembrane region" description="Helical" evidence="1">
    <location>
        <begin position="94"/>
        <end position="115"/>
    </location>
</feature>
<evidence type="ECO:0000313" key="3">
    <source>
        <dbReference type="EMBL" id="MBF0596448.1"/>
    </source>
</evidence>
<gene>
    <name evidence="3" type="ORF">IM532_03070</name>
</gene>
<dbReference type="PANTHER" id="PTHR36435:SF1">
    <property type="entry name" value="CAAX AMINO TERMINAL PROTEASE FAMILY PROTEIN"/>
    <property type="match status" value="1"/>
</dbReference>